<comment type="caution">
    <text evidence="2">The sequence shown here is derived from an EMBL/GenBank/DDBJ whole genome shotgun (WGS) entry which is preliminary data.</text>
</comment>
<protein>
    <submittedName>
        <fullName evidence="2">Dissimilatory sulfite reductase D (DsrD)</fullName>
    </submittedName>
</protein>
<organism evidence="2 3">
    <name type="scientific">Desulfosoma caldarium</name>
    <dbReference type="NCBI Taxonomy" id="610254"/>
    <lineage>
        <taxon>Bacteria</taxon>
        <taxon>Pseudomonadati</taxon>
        <taxon>Thermodesulfobacteriota</taxon>
        <taxon>Syntrophobacteria</taxon>
        <taxon>Syntrophobacterales</taxon>
        <taxon>Syntrophobacteraceae</taxon>
        <taxon>Desulfosoma</taxon>
    </lineage>
</organism>
<proteinExistence type="predicted"/>
<dbReference type="SUPFAM" id="SSF46785">
    <property type="entry name" value="Winged helix' DNA-binding domain"/>
    <property type="match status" value="1"/>
</dbReference>
<name>A0A3N1UQA8_9BACT</name>
<sequence length="78" mass="9038">MSEEAKAKILEYMKSQKKTKLYFNDLCKAVPELKMREAKKVINELVEEGKVKYWSSGSTTLYMLPGEDDVAVEEEKMK</sequence>
<dbReference type="EMBL" id="RJVA01000011">
    <property type="protein sequence ID" value="ROQ93312.1"/>
    <property type="molecule type" value="Genomic_DNA"/>
</dbReference>
<accession>A0A3N1UQA8</accession>
<evidence type="ECO:0000313" key="3">
    <source>
        <dbReference type="Proteomes" id="UP000276223"/>
    </source>
</evidence>
<gene>
    <name evidence="2" type="ORF">EDC27_1326</name>
</gene>
<dbReference type="RefSeq" id="WP_123289829.1">
    <property type="nucleotide sequence ID" value="NZ_RJVA01000011.1"/>
</dbReference>
<keyword evidence="3" id="KW-1185">Reference proteome</keyword>
<evidence type="ECO:0000259" key="1">
    <source>
        <dbReference type="Pfam" id="PF08679"/>
    </source>
</evidence>
<dbReference type="AlphaFoldDB" id="A0A3N1UQA8"/>
<feature type="domain" description="Dissimilatory sulphite reductase D" evidence="1">
    <location>
        <begin position="5"/>
        <end position="66"/>
    </location>
</feature>
<dbReference type="Pfam" id="PF08679">
    <property type="entry name" value="DsrD"/>
    <property type="match status" value="1"/>
</dbReference>
<dbReference type="InterPro" id="IPR014793">
    <property type="entry name" value="DsrD"/>
</dbReference>
<dbReference type="InterPro" id="IPR036388">
    <property type="entry name" value="WH-like_DNA-bd_sf"/>
</dbReference>
<reference evidence="2 3" key="1">
    <citation type="submission" date="2018-11" db="EMBL/GenBank/DDBJ databases">
        <title>Genomic Encyclopedia of Type Strains, Phase IV (KMG-IV): sequencing the most valuable type-strain genomes for metagenomic binning, comparative biology and taxonomic classification.</title>
        <authorList>
            <person name="Goeker M."/>
        </authorList>
    </citation>
    <scope>NUCLEOTIDE SEQUENCE [LARGE SCALE GENOMIC DNA]</scope>
    <source>
        <strain evidence="2 3">DSM 22027</strain>
    </source>
</reference>
<dbReference type="Gene3D" id="1.10.10.10">
    <property type="entry name" value="Winged helix-like DNA-binding domain superfamily/Winged helix DNA-binding domain"/>
    <property type="match status" value="1"/>
</dbReference>
<dbReference type="OrthoDB" id="5459227at2"/>
<dbReference type="Proteomes" id="UP000276223">
    <property type="component" value="Unassembled WGS sequence"/>
</dbReference>
<dbReference type="InterPro" id="IPR036390">
    <property type="entry name" value="WH_DNA-bd_sf"/>
</dbReference>
<evidence type="ECO:0000313" key="2">
    <source>
        <dbReference type="EMBL" id="ROQ93312.1"/>
    </source>
</evidence>